<gene>
    <name evidence="1" type="ORF">GCM10009682_35230</name>
</gene>
<dbReference type="SUPFAM" id="SSF53335">
    <property type="entry name" value="S-adenosyl-L-methionine-dependent methyltransferases"/>
    <property type="match status" value="1"/>
</dbReference>
<keyword evidence="2" id="KW-1185">Reference proteome</keyword>
<evidence type="ECO:0000313" key="2">
    <source>
        <dbReference type="Proteomes" id="UP001500218"/>
    </source>
</evidence>
<sequence>MITRIGGEMYSWSDHDPARGPKVAAGGALRHVLTELAAPGQRVLVAGPHDDALIAALIDRGAQVSCLARSVLDADRLDRTFPAAEVLCGSVVKLDETVRYDLVVAADGLDRLGSTEGGQAAPAEVLRILATVVEPDGALALMTDNPLGVHRLVELNPAGHYDSDAAWYPVRGWAASLDQVRGKLNLHGLPEAAVYAVYPTPDTATVLVGSGLFGDVAAPLRGPLGAVLSRAFTAAYREVPVLSDPRRLTARALAAGAEGTMAPGWLTIARRGCTLARHEVVASDGYTYELSSTGLRVLESAAPVERHGLRRVTAPQADLAGLILEERLLPLFAHVDVAGLRAELQRLVAWLDGRAEGGVIAGPAALATAETLLDDGYDLRPVPPTWEPIDPVPVDVVVARALWNIAVRLITGGHPHPWALTSSALDLVSILAATVGRPLRAEDLRAAIDLQVALDAADGDLSLTDERARRADLLAVQPGRPTIDVAGYRELEEALWRQRYQVSHLLAEREWTEHIIGSRDNALSRMDWEVQLFRRSFFGKLLMLAKAFYRSLRRDGGRALRLAANAAKGDTPGSTG</sequence>
<comment type="caution">
    <text evidence="1">The sequence shown here is derived from an EMBL/GenBank/DDBJ whole genome shotgun (WGS) entry which is preliminary data.</text>
</comment>
<dbReference type="EMBL" id="BAAALT010000103">
    <property type="protein sequence ID" value="GAA1810557.1"/>
    <property type="molecule type" value="Genomic_DNA"/>
</dbReference>
<evidence type="ECO:0008006" key="3">
    <source>
        <dbReference type="Google" id="ProtNLM"/>
    </source>
</evidence>
<proteinExistence type="predicted"/>
<reference evidence="1 2" key="1">
    <citation type="journal article" date="2019" name="Int. J. Syst. Evol. Microbiol.">
        <title>The Global Catalogue of Microorganisms (GCM) 10K type strain sequencing project: providing services to taxonomists for standard genome sequencing and annotation.</title>
        <authorList>
            <consortium name="The Broad Institute Genomics Platform"/>
            <consortium name="The Broad Institute Genome Sequencing Center for Infectious Disease"/>
            <person name="Wu L."/>
            <person name="Ma J."/>
        </authorList>
    </citation>
    <scope>NUCLEOTIDE SEQUENCE [LARGE SCALE GENOMIC DNA]</scope>
    <source>
        <strain evidence="1 2">JCM 13250</strain>
    </source>
</reference>
<organism evidence="1 2">
    <name type="scientific">Luedemannella flava</name>
    <dbReference type="NCBI Taxonomy" id="349316"/>
    <lineage>
        <taxon>Bacteria</taxon>
        <taxon>Bacillati</taxon>
        <taxon>Actinomycetota</taxon>
        <taxon>Actinomycetes</taxon>
        <taxon>Micromonosporales</taxon>
        <taxon>Micromonosporaceae</taxon>
        <taxon>Luedemannella</taxon>
    </lineage>
</organism>
<protein>
    <recommendedName>
        <fullName evidence="3">Class I SAM-dependent methyltransferase</fullName>
    </recommendedName>
</protein>
<dbReference type="Proteomes" id="UP001500218">
    <property type="component" value="Unassembled WGS sequence"/>
</dbReference>
<dbReference type="RefSeq" id="WP_344132846.1">
    <property type="nucleotide sequence ID" value="NZ_BAAALT010000103.1"/>
</dbReference>
<name>A0ABN2M796_9ACTN</name>
<dbReference type="InterPro" id="IPR029063">
    <property type="entry name" value="SAM-dependent_MTases_sf"/>
</dbReference>
<accession>A0ABN2M796</accession>
<evidence type="ECO:0000313" key="1">
    <source>
        <dbReference type="EMBL" id="GAA1810557.1"/>
    </source>
</evidence>